<organism evidence="3 4">
    <name type="scientific">Thalassotalea algicola</name>
    <dbReference type="NCBI Taxonomy" id="2716224"/>
    <lineage>
        <taxon>Bacteria</taxon>
        <taxon>Pseudomonadati</taxon>
        <taxon>Pseudomonadota</taxon>
        <taxon>Gammaproteobacteria</taxon>
        <taxon>Alteromonadales</taxon>
        <taxon>Colwelliaceae</taxon>
        <taxon>Thalassotalea</taxon>
    </lineage>
</organism>
<dbReference type="RefSeq" id="WP_169076030.1">
    <property type="nucleotide sequence ID" value="NZ_JABBXH010000004.1"/>
</dbReference>
<dbReference type="Proteomes" id="UP000568664">
    <property type="component" value="Unassembled WGS sequence"/>
</dbReference>
<dbReference type="EMBL" id="JABBXH010000004">
    <property type="protein sequence ID" value="NMP32731.1"/>
    <property type="molecule type" value="Genomic_DNA"/>
</dbReference>
<feature type="signal peptide" evidence="2">
    <location>
        <begin position="1"/>
        <end position="22"/>
    </location>
</feature>
<feature type="chain" id="PRO_5031398469" description="Lipoprotein" evidence="2">
    <location>
        <begin position="23"/>
        <end position="263"/>
    </location>
</feature>
<evidence type="ECO:0000256" key="2">
    <source>
        <dbReference type="SAM" id="SignalP"/>
    </source>
</evidence>
<dbReference type="PROSITE" id="PS51257">
    <property type="entry name" value="PROKAR_LIPOPROTEIN"/>
    <property type="match status" value="1"/>
</dbReference>
<dbReference type="AlphaFoldDB" id="A0A7Y0LFG4"/>
<name>A0A7Y0LFG4_9GAMM</name>
<evidence type="ECO:0000313" key="3">
    <source>
        <dbReference type="EMBL" id="NMP32731.1"/>
    </source>
</evidence>
<evidence type="ECO:0000256" key="1">
    <source>
        <dbReference type="SAM" id="Coils"/>
    </source>
</evidence>
<feature type="coiled-coil region" evidence="1">
    <location>
        <begin position="219"/>
        <end position="246"/>
    </location>
</feature>
<keyword evidence="1" id="KW-0175">Coiled coil</keyword>
<gene>
    <name evidence="3" type="ORF">HII17_14305</name>
</gene>
<comment type="caution">
    <text evidence="3">The sequence shown here is derived from an EMBL/GenBank/DDBJ whole genome shotgun (WGS) entry which is preliminary data.</text>
</comment>
<evidence type="ECO:0000313" key="4">
    <source>
        <dbReference type="Proteomes" id="UP000568664"/>
    </source>
</evidence>
<accession>A0A7Y0LFG4</accession>
<protein>
    <recommendedName>
        <fullName evidence="5">Lipoprotein</fullName>
    </recommendedName>
</protein>
<proteinExistence type="predicted"/>
<keyword evidence="2" id="KW-0732">Signal</keyword>
<reference evidence="3 4" key="1">
    <citation type="submission" date="2020-04" db="EMBL/GenBank/DDBJ databases">
        <title>Thalassotalea sp. M1531, isolated from the surface of marine red alga.</title>
        <authorList>
            <person name="Pang L."/>
            <person name="Lu D.-C."/>
        </authorList>
    </citation>
    <scope>NUCLEOTIDE SEQUENCE [LARGE SCALE GENOMIC DNA]</scope>
    <source>
        <strain evidence="3 4">M1531</strain>
    </source>
</reference>
<evidence type="ECO:0008006" key="5">
    <source>
        <dbReference type="Google" id="ProtNLM"/>
    </source>
</evidence>
<sequence length="263" mass="28997">MFKNYHGLGKLMFVFAFITTLAACGSTPNNYLPQAATNEINSTDIYVVLPQKEIVAEIDRSSVAAAGGGGLLLALIDVAVENSRASTAEELIQPIKDSLIETSFNKLFLDALNEEFDAVNWMKIRDVKLISDITETTVEDHYKGTDAQTVTFINTNYSLSPDFSSLKAYANLSMLPKSEELKKYSEKATSKKAKQYAWHNDNNIYRDSVIVSSKLNSTTTDKEENAKVLANNADELKAEFSNVARKLAKQVVSSMNTTEVAPN</sequence>
<keyword evidence="4" id="KW-1185">Reference proteome</keyword>